<feature type="binding site" evidence="2">
    <location>
        <begin position="15"/>
        <end position="22"/>
    </location>
    <ligand>
        <name>substrate</name>
    </ligand>
</feature>
<dbReference type="PIRSF" id="PIRSF000709">
    <property type="entry name" value="6PFK_2-Ptase"/>
    <property type="match status" value="1"/>
</dbReference>
<accession>A0A450TQS9</accession>
<feature type="active site" description="Tele-phosphohistidine intermediate" evidence="1">
    <location>
        <position position="16"/>
    </location>
</feature>
<gene>
    <name evidence="4" type="ORF">BECKFM1743A_GA0114220_105802</name>
    <name evidence="5" type="ORF">BECKFM1743B_GA0114221_105512</name>
    <name evidence="3" type="ORF">BECKFM1743C_GA0114222_105612</name>
</gene>
<feature type="active site" description="Proton donor/acceptor" evidence="1">
    <location>
        <position position="90"/>
    </location>
</feature>
<protein>
    <submittedName>
        <fullName evidence="3">Probable phosphoglycerate mutase</fullName>
    </submittedName>
</protein>
<dbReference type="GO" id="GO:0016791">
    <property type="term" value="F:phosphatase activity"/>
    <property type="evidence" value="ECO:0007669"/>
    <property type="project" value="TreeGrafter"/>
</dbReference>
<dbReference type="EMBL" id="CAADFA010000561">
    <property type="protein sequence ID" value="VFJ70446.1"/>
    <property type="molecule type" value="Genomic_DNA"/>
</dbReference>
<dbReference type="PANTHER" id="PTHR48100:SF1">
    <property type="entry name" value="HISTIDINE PHOSPHATASE FAMILY PROTEIN-RELATED"/>
    <property type="match status" value="1"/>
</dbReference>
<evidence type="ECO:0000313" key="4">
    <source>
        <dbReference type="EMBL" id="VFJ71227.1"/>
    </source>
</evidence>
<reference evidence="3" key="1">
    <citation type="submission" date="2019-02" db="EMBL/GenBank/DDBJ databases">
        <authorList>
            <person name="Gruber-Vodicka R. H."/>
            <person name="Seah K. B. B."/>
        </authorList>
    </citation>
    <scope>NUCLEOTIDE SEQUENCE</scope>
    <source>
        <strain evidence="4">BECK_BZ163</strain>
        <strain evidence="5">BECK_BZ164</strain>
        <strain evidence="3">BECK_BZ165</strain>
    </source>
</reference>
<dbReference type="PANTHER" id="PTHR48100">
    <property type="entry name" value="BROAD-SPECIFICITY PHOSPHATASE YOR283W-RELATED"/>
    <property type="match status" value="1"/>
</dbReference>
<dbReference type="Pfam" id="PF00300">
    <property type="entry name" value="His_Phos_1"/>
    <property type="match status" value="1"/>
</dbReference>
<dbReference type="SUPFAM" id="SSF53254">
    <property type="entry name" value="Phosphoglycerate mutase-like"/>
    <property type="match status" value="1"/>
</dbReference>
<dbReference type="CDD" id="cd07067">
    <property type="entry name" value="HP_PGM_like"/>
    <property type="match status" value="1"/>
</dbReference>
<dbReference type="EMBL" id="CAADEZ010000580">
    <property type="protein sequence ID" value="VFJ71227.1"/>
    <property type="molecule type" value="Genomic_DNA"/>
</dbReference>
<dbReference type="SMART" id="SM00855">
    <property type="entry name" value="PGAM"/>
    <property type="match status" value="1"/>
</dbReference>
<evidence type="ECO:0000313" key="5">
    <source>
        <dbReference type="EMBL" id="VFK18504.1"/>
    </source>
</evidence>
<organism evidence="3">
    <name type="scientific">Candidatus Kentrum sp. FM</name>
    <dbReference type="NCBI Taxonomy" id="2126340"/>
    <lineage>
        <taxon>Bacteria</taxon>
        <taxon>Pseudomonadati</taxon>
        <taxon>Pseudomonadota</taxon>
        <taxon>Gammaproteobacteria</taxon>
        <taxon>Candidatus Kentrum</taxon>
    </lineage>
</organism>
<dbReference type="InterPro" id="IPR029033">
    <property type="entry name" value="His_PPase_superfam"/>
</dbReference>
<evidence type="ECO:0000256" key="1">
    <source>
        <dbReference type="PIRSR" id="PIRSR613078-1"/>
    </source>
</evidence>
<dbReference type="AlphaFoldDB" id="A0A450TQS9"/>
<dbReference type="InterPro" id="IPR013078">
    <property type="entry name" value="His_Pase_superF_clade-1"/>
</dbReference>
<dbReference type="EMBL" id="CAADFL010000551">
    <property type="protein sequence ID" value="VFK18504.1"/>
    <property type="molecule type" value="Genomic_DNA"/>
</dbReference>
<evidence type="ECO:0000256" key="2">
    <source>
        <dbReference type="PIRSR" id="PIRSR613078-2"/>
    </source>
</evidence>
<proteinExistence type="predicted"/>
<feature type="binding site" evidence="2">
    <location>
        <position position="64"/>
    </location>
    <ligand>
        <name>substrate</name>
    </ligand>
</feature>
<dbReference type="Gene3D" id="3.40.50.1240">
    <property type="entry name" value="Phosphoglycerate mutase-like"/>
    <property type="match status" value="1"/>
</dbReference>
<dbReference type="GO" id="GO:0005737">
    <property type="term" value="C:cytoplasm"/>
    <property type="evidence" value="ECO:0007669"/>
    <property type="project" value="TreeGrafter"/>
</dbReference>
<name>A0A450TQS9_9GAMM</name>
<evidence type="ECO:0000313" key="3">
    <source>
        <dbReference type="EMBL" id="VFJ70446.1"/>
    </source>
</evidence>
<sequence>MMGENRTRGGLYLIRHAETVWNAAPKRFQGRIDVGLSDRGYGQIQNYSIRLPRFAKVLASPARRCRDTLTALLKTIGQAPPVTEDPRLWEIDNGWFSGKTVSEVESLDPRHLRQWLDAPGSLRPGGGEKISEMAHRVASVIEEVLESRGGVDGENILIVTHGGPIRTLILRSQNRSFDEFHRLDVGNLATFMLDKGDNGLVIRQVFE</sequence>
<dbReference type="InterPro" id="IPR050275">
    <property type="entry name" value="PGM_Phosphatase"/>
</dbReference>